<gene>
    <name evidence="3" type="ORF">SsS58_04379</name>
</gene>
<evidence type="ECO:0008006" key="5">
    <source>
        <dbReference type="Google" id="ProtNLM"/>
    </source>
</evidence>
<dbReference type="Proteomes" id="UP000067448">
    <property type="component" value="Unassembled WGS sequence"/>
</dbReference>
<evidence type="ECO:0000256" key="2">
    <source>
        <dbReference type="SAM" id="SignalP"/>
    </source>
</evidence>
<dbReference type="AlphaFoldDB" id="A0A100JQY7"/>
<keyword evidence="2" id="KW-0732">Signal</keyword>
<reference evidence="3 4" key="2">
    <citation type="journal article" date="2016" name="Genome Announc.">
        <title>Draft Genome Sequences of Streptomyces scabiei S58, Streptomyces turgidiscabies T45, and Streptomyces acidiscabies a10, the Pathogens of Potato Common Scab, Isolated in Japan.</title>
        <authorList>
            <person name="Tomihama T."/>
            <person name="Nishi Y."/>
            <person name="Sakai M."/>
            <person name="Ikenaga M."/>
            <person name="Okubo T."/>
            <person name="Ikeda S."/>
        </authorList>
    </citation>
    <scope>NUCLEOTIDE SEQUENCE [LARGE SCALE GENOMIC DNA]</scope>
    <source>
        <strain evidence="3 4">S58</strain>
    </source>
</reference>
<accession>A0A100JQY7</accession>
<evidence type="ECO:0000313" key="4">
    <source>
        <dbReference type="Proteomes" id="UP000067448"/>
    </source>
</evidence>
<dbReference type="EMBL" id="BCMM01000020">
    <property type="protein sequence ID" value="GAQ63991.1"/>
    <property type="molecule type" value="Genomic_DNA"/>
</dbReference>
<feature type="compositionally biased region" description="Acidic residues" evidence="1">
    <location>
        <begin position="182"/>
        <end position="202"/>
    </location>
</feature>
<sequence length="283" mass="30748">MNRVKVIMGAVAATALLGTLTMPAAATTSGETAVQANPAYKILKHLDYSGPGKVSLRVGYYNSADDKGFGWNKVKRKHNITKYSAVEYVAKSPNRDHIGGQSYRLTAYAGKYKCRNGVCTLVKQYEVHLTVNQKKLRDDHDKGVITMFCLTVVKCPKWVSTTLAKQNAKSLTAAEDDVIAEEDVPEVIEAPADETVDADENADQNSPIEANPSPEWGDTGDTSETYASSYEPLTKSTPVAALQAASTTASEQLIASYNPLPRVRPESAAGTRYRYVASYTKLQ</sequence>
<protein>
    <recommendedName>
        <fullName evidence="5">Secreted protein</fullName>
    </recommendedName>
</protein>
<evidence type="ECO:0000256" key="1">
    <source>
        <dbReference type="SAM" id="MobiDB-lite"/>
    </source>
</evidence>
<dbReference type="RefSeq" id="WP_059081535.1">
    <property type="nucleotide sequence ID" value="NZ_BCMM01000020.1"/>
</dbReference>
<name>A0A100JQY7_STRSC</name>
<reference evidence="4" key="1">
    <citation type="submission" date="2015-11" db="EMBL/GenBank/DDBJ databases">
        <authorList>
            <consortium name="Cross-ministerial Strategic Innovation Promotion Program (SIP) consortium"/>
            <person name="Tomihama T."/>
            <person name="Ikenaga M."/>
            <person name="Sakai M."/>
            <person name="Okubo T."/>
            <person name="Ikeda S."/>
        </authorList>
    </citation>
    <scope>NUCLEOTIDE SEQUENCE [LARGE SCALE GENOMIC DNA]</scope>
    <source>
        <strain evidence="4">S58</strain>
    </source>
</reference>
<feature type="region of interest" description="Disordered" evidence="1">
    <location>
        <begin position="182"/>
        <end position="227"/>
    </location>
</feature>
<proteinExistence type="predicted"/>
<evidence type="ECO:0000313" key="3">
    <source>
        <dbReference type="EMBL" id="GAQ63991.1"/>
    </source>
</evidence>
<comment type="caution">
    <text evidence="3">The sequence shown here is derived from an EMBL/GenBank/DDBJ whole genome shotgun (WGS) entry which is preliminary data.</text>
</comment>
<organism evidence="3 4">
    <name type="scientific">Streptomyces scabiei</name>
    <dbReference type="NCBI Taxonomy" id="1930"/>
    <lineage>
        <taxon>Bacteria</taxon>
        <taxon>Bacillati</taxon>
        <taxon>Actinomycetota</taxon>
        <taxon>Actinomycetes</taxon>
        <taxon>Kitasatosporales</taxon>
        <taxon>Streptomycetaceae</taxon>
        <taxon>Streptomyces</taxon>
    </lineage>
</organism>
<feature type="chain" id="PRO_5007088685" description="Secreted protein" evidence="2">
    <location>
        <begin position="27"/>
        <end position="283"/>
    </location>
</feature>
<feature type="signal peptide" evidence="2">
    <location>
        <begin position="1"/>
        <end position="26"/>
    </location>
</feature>
<reference evidence="4" key="3">
    <citation type="submission" date="2016-02" db="EMBL/GenBank/DDBJ databases">
        <title>Draft genome of pathogenic Streptomyces sp. in Japan.</title>
        <authorList>
            <person name="Tomihama T."/>
            <person name="Ikenaga M."/>
            <person name="Sakai M."/>
            <person name="Okubo T."/>
            <person name="Ikeda S."/>
        </authorList>
    </citation>
    <scope>NUCLEOTIDE SEQUENCE [LARGE SCALE GENOMIC DNA]</scope>
    <source>
        <strain evidence="4">S58</strain>
    </source>
</reference>
<dbReference type="OrthoDB" id="4227459at2"/>